<organism evidence="1 2">
    <name type="scientific">Roseivivax isoporae LMG 25204</name>
    <dbReference type="NCBI Taxonomy" id="1449351"/>
    <lineage>
        <taxon>Bacteria</taxon>
        <taxon>Pseudomonadati</taxon>
        <taxon>Pseudomonadota</taxon>
        <taxon>Alphaproteobacteria</taxon>
        <taxon>Rhodobacterales</taxon>
        <taxon>Roseobacteraceae</taxon>
        <taxon>Roseivivax</taxon>
    </lineage>
</organism>
<dbReference type="AlphaFoldDB" id="X7FBM7"/>
<proteinExistence type="predicted"/>
<evidence type="ECO:0000313" key="2">
    <source>
        <dbReference type="Proteomes" id="UP000023430"/>
    </source>
</evidence>
<dbReference type="RefSeq" id="WP_280113151.1">
    <property type="nucleotide sequence ID" value="NZ_JAME01000004.1"/>
</dbReference>
<accession>X7FBM7</accession>
<gene>
    <name evidence="1" type="ORF">RISW2_15870</name>
</gene>
<dbReference type="STRING" id="1449351.RISW2_15870"/>
<evidence type="ECO:0000313" key="1">
    <source>
        <dbReference type="EMBL" id="ETX30312.1"/>
    </source>
</evidence>
<reference evidence="1 2" key="1">
    <citation type="submission" date="2014-01" db="EMBL/GenBank/DDBJ databases">
        <title>Roseivivax isoporae LMG 25204 Genome Sequencing.</title>
        <authorList>
            <person name="Lai Q."/>
            <person name="Li G."/>
            <person name="Shao Z."/>
        </authorList>
    </citation>
    <scope>NUCLEOTIDE SEQUENCE [LARGE SCALE GENOMIC DNA]</scope>
    <source>
        <strain evidence="1 2">LMG 25204</strain>
    </source>
</reference>
<name>X7FBM7_9RHOB</name>
<comment type="caution">
    <text evidence="1">The sequence shown here is derived from an EMBL/GenBank/DDBJ whole genome shotgun (WGS) entry which is preliminary data.</text>
</comment>
<dbReference type="EMBL" id="JAME01000004">
    <property type="protein sequence ID" value="ETX30312.1"/>
    <property type="molecule type" value="Genomic_DNA"/>
</dbReference>
<keyword evidence="2" id="KW-1185">Reference proteome</keyword>
<sequence>MPSMLLAFVSIFVIAFGAEYGLEQLGLSSAATQSADSVRLE</sequence>
<dbReference type="Proteomes" id="UP000023430">
    <property type="component" value="Unassembled WGS sequence"/>
</dbReference>
<protein>
    <recommendedName>
        <fullName evidence="3">CNNM transmembrane domain-containing protein</fullName>
    </recommendedName>
</protein>
<evidence type="ECO:0008006" key="3">
    <source>
        <dbReference type="Google" id="ProtNLM"/>
    </source>
</evidence>